<keyword evidence="4 8" id="KW-0297">G-protein coupled receptor</keyword>
<comment type="caution">
    <text evidence="11">The sequence shown here is derived from an EMBL/GenBank/DDBJ whole genome shotgun (WGS) entry which is preliminary data.</text>
</comment>
<comment type="subcellular location">
    <subcellularLocation>
        <location evidence="1">Membrane</location>
        <topology evidence="1">Multi-pass membrane protein</topology>
    </subcellularLocation>
</comment>
<dbReference type="PROSITE" id="PS00237">
    <property type="entry name" value="G_PROTEIN_RECEP_F1_1"/>
    <property type="match status" value="1"/>
</dbReference>
<dbReference type="GO" id="GO:0005886">
    <property type="term" value="C:plasma membrane"/>
    <property type="evidence" value="ECO:0007669"/>
    <property type="project" value="TreeGrafter"/>
</dbReference>
<organism evidence="11 12">
    <name type="scientific">Pocillopora meandrina</name>
    <dbReference type="NCBI Taxonomy" id="46732"/>
    <lineage>
        <taxon>Eukaryota</taxon>
        <taxon>Metazoa</taxon>
        <taxon>Cnidaria</taxon>
        <taxon>Anthozoa</taxon>
        <taxon>Hexacorallia</taxon>
        <taxon>Scleractinia</taxon>
        <taxon>Astrocoeniina</taxon>
        <taxon>Pocilloporidae</taxon>
        <taxon>Pocillopora</taxon>
    </lineage>
</organism>
<keyword evidence="3 9" id="KW-1133">Transmembrane helix</keyword>
<evidence type="ECO:0000256" key="1">
    <source>
        <dbReference type="ARBA" id="ARBA00004141"/>
    </source>
</evidence>
<dbReference type="PROSITE" id="PS50262">
    <property type="entry name" value="G_PROTEIN_RECEP_F1_2"/>
    <property type="match status" value="1"/>
</dbReference>
<keyword evidence="6 8" id="KW-0675">Receptor</keyword>
<keyword evidence="2 8" id="KW-0812">Transmembrane</keyword>
<sequence length="327" mass="37177">MSANLTKTMNGTQFVSSCFNTEAQIIAEIFAYCLVFVVSLFGNTLIGIVVYKRKALRKPINFLIVNMAMSDLLFPIFLFPNNVIWLHTSSWVFRGLFGKALCKLVPFFIESSLVVSVQSLVLIAVDRFGAVFYPLRGPLISLKLCRFLILATWIIAMAGWCINLFTFNLVEYSERLACVRIWSEALAKYFSFETFIVVMHVVFRYVPLIFIAIIYVSIAIKIKCQKTPGLQIVNSRERRLKRERSVLKMSVAIVSVFGICWLPHTIGWFLVTFSSNTTMISSCGFLYFRSVAYFLAVANCAISPCICFTFSGNYRGELKNILSYLFC</sequence>
<evidence type="ECO:0000256" key="8">
    <source>
        <dbReference type="RuleBase" id="RU000688"/>
    </source>
</evidence>
<feature type="domain" description="G-protein coupled receptors family 1 profile" evidence="10">
    <location>
        <begin position="42"/>
        <end position="307"/>
    </location>
</feature>
<reference evidence="11 12" key="1">
    <citation type="submission" date="2022-05" db="EMBL/GenBank/DDBJ databases">
        <authorList>
            <consortium name="Genoscope - CEA"/>
            <person name="William W."/>
        </authorList>
    </citation>
    <scope>NUCLEOTIDE SEQUENCE [LARGE SCALE GENOMIC DNA]</scope>
</reference>
<dbReference type="CDD" id="cd00637">
    <property type="entry name" value="7tm_classA_rhodopsin-like"/>
    <property type="match status" value="1"/>
</dbReference>
<evidence type="ECO:0000256" key="3">
    <source>
        <dbReference type="ARBA" id="ARBA00022989"/>
    </source>
</evidence>
<evidence type="ECO:0000313" key="12">
    <source>
        <dbReference type="Proteomes" id="UP001159428"/>
    </source>
</evidence>
<evidence type="ECO:0000256" key="5">
    <source>
        <dbReference type="ARBA" id="ARBA00023136"/>
    </source>
</evidence>
<dbReference type="EMBL" id="CALNXJ010000022">
    <property type="protein sequence ID" value="CAH3126983.1"/>
    <property type="molecule type" value="Genomic_DNA"/>
</dbReference>
<feature type="transmembrane region" description="Helical" evidence="9">
    <location>
        <begin position="29"/>
        <end position="51"/>
    </location>
</feature>
<accession>A0AAU9WVW6</accession>
<keyword evidence="5 9" id="KW-0472">Membrane</keyword>
<keyword evidence="7 8" id="KW-0807">Transducer</keyword>
<comment type="similarity">
    <text evidence="8">Belongs to the G-protein coupled receptor 1 family.</text>
</comment>
<evidence type="ECO:0000256" key="4">
    <source>
        <dbReference type="ARBA" id="ARBA00023040"/>
    </source>
</evidence>
<evidence type="ECO:0000313" key="11">
    <source>
        <dbReference type="EMBL" id="CAH3126983.1"/>
    </source>
</evidence>
<feature type="transmembrane region" description="Helical" evidence="9">
    <location>
        <begin position="72"/>
        <end position="93"/>
    </location>
</feature>
<dbReference type="PRINTS" id="PR00237">
    <property type="entry name" value="GPCRRHODOPSN"/>
</dbReference>
<dbReference type="Pfam" id="PF00001">
    <property type="entry name" value="7tm_1"/>
    <property type="match status" value="1"/>
</dbReference>
<dbReference type="SMART" id="SM01381">
    <property type="entry name" value="7TM_GPCR_Srsx"/>
    <property type="match status" value="1"/>
</dbReference>
<evidence type="ECO:0000256" key="7">
    <source>
        <dbReference type="ARBA" id="ARBA00023224"/>
    </source>
</evidence>
<feature type="transmembrane region" description="Helical" evidence="9">
    <location>
        <begin position="147"/>
        <end position="170"/>
    </location>
</feature>
<evidence type="ECO:0000256" key="6">
    <source>
        <dbReference type="ARBA" id="ARBA00023170"/>
    </source>
</evidence>
<evidence type="ECO:0000259" key="10">
    <source>
        <dbReference type="PROSITE" id="PS50262"/>
    </source>
</evidence>
<feature type="transmembrane region" description="Helical" evidence="9">
    <location>
        <begin position="246"/>
        <end position="271"/>
    </location>
</feature>
<feature type="transmembrane region" description="Helical" evidence="9">
    <location>
        <begin position="291"/>
        <end position="310"/>
    </location>
</feature>
<dbReference type="PANTHER" id="PTHR45695">
    <property type="entry name" value="LEUCOKININ RECEPTOR-RELATED"/>
    <property type="match status" value="1"/>
</dbReference>
<dbReference type="InterPro" id="IPR000276">
    <property type="entry name" value="GPCR_Rhodpsn"/>
</dbReference>
<name>A0AAU9WVW6_9CNID</name>
<evidence type="ECO:0000256" key="2">
    <source>
        <dbReference type="ARBA" id="ARBA00022692"/>
    </source>
</evidence>
<feature type="transmembrane region" description="Helical" evidence="9">
    <location>
        <begin position="190"/>
        <end position="216"/>
    </location>
</feature>
<dbReference type="AlphaFoldDB" id="A0AAU9WVW6"/>
<dbReference type="SUPFAM" id="SSF81321">
    <property type="entry name" value="Family A G protein-coupled receptor-like"/>
    <property type="match status" value="1"/>
</dbReference>
<dbReference type="Gene3D" id="1.20.1070.10">
    <property type="entry name" value="Rhodopsin 7-helix transmembrane proteins"/>
    <property type="match status" value="1"/>
</dbReference>
<dbReference type="PANTHER" id="PTHR45695:SF9">
    <property type="entry name" value="LEUCOKININ RECEPTOR"/>
    <property type="match status" value="1"/>
</dbReference>
<gene>
    <name evidence="11" type="ORF">PMEA_00012822</name>
</gene>
<dbReference type="PROSITE" id="PS51257">
    <property type="entry name" value="PROKAR_LIPOPROTEIN"/>
    <property type="match status" value="1"/>
</dbReference>
<evidence type="ECO:0000256" key="9">
    <source>
        <dbReference type="SAM" id="Phobius"/>
    </source>
</evidence>
<keyword evidence="12" id="KW-1185">Reference proteome</keyword>
<dbReference type="InterPro" id="IPR017452">
    <property type="entry name" value="GPCR_Rhodpsn_7TM"/>
</dbReference>
<dbReference type="Proteomes" id="UP001159428">
    <property type="component" value="Unassembled WGS sequence"/>
</dbReference>
<proteinExistence type="inferred from homology"/>
<dbReference type="GO" id="GO:0004930">
    <property type="term" value="F:G protein-coupled receptor activity"/>
    <property type="evidence" value="ECO:0007669"/>
    <property type="project" value="UniProtKB-KW"/>
</dbReference>
<protein>
    <recommendedName>
        <fullName evidence="10">G-protein coupled receptors family 1 profile domain-containing protein</fullName>
    </recommendedName>
</protein>